<evidence type="ECO:0000256" key="4">
    <source>
        <dbReference type="ARBA" id="ARBA00022694"/>
    </source>
</evidence>
<dbReference type="Gene3D" id="3.20.20.70">
    <property type="entry name" value="Aldolase class I"/>
    <property type="match status" value="1"/>
</dbReference>
<reference evidence="11" key="1">
    <citation type="submission" date="2009-04" db="EMBL/GenBank/DDBJ databases">
        <authorList>
            <person name="Weinstock G."/>
            <person name="Sodergren E."/>
            <person name="Clifton S."/>
            <person name="Fulton L."/>
            <person name="Fulton B."/>
            <person name="Courtney L."/>
            <person name="Fronick C."/>
            <person name="Harrison M."/>
            <person name="Strong C."/>
            <person name="Farmer C."/>
            <person name="Delahaunty K."/>
            <person name="Markovic C."/>
            <person name="Hall O."/>
            <person name="Minx P."/>
            <person name="Tomlinson C."/>
            <person name="Mitreva M."/>
            <person name="Nelson J."/>
            <person name="Hou S."/>
            <person name="Wollam A."/>
            <person name="Pepin K.H."/>
            <person name="Johnson M."/>
            <person name="Bhonagiri V."/>
            <person name="Nash W.E."/>
            <person name="Warren W."/>
            <person name="Chinwalla A."/>
            <person name="Mardis E.R."/>
            <person name="Wilson R.K."/>
        </authorList>
    </citation>
    <scope>NUCLEOTIDE SEQUENCE [LARGE SCALE GENOMIC DNA]</scope>
    <source>
        <strain evidence="11">DSM 14600</strain>
    </source>
</reference>
<evidence type="ECO:0000256" key="7">
    <source>
        <dbReference type="PIRNR" id="PIRNR006621"/>
    </source>
</evidence>
<name>C4G9N4_9FIRM</name>
<dbReference type="PIRSF" id="PIRSF006621">
    <property type="entry name" value="Dus"/>
    <property type="match status" value="1"/>
</dbReference>
<dbReference type="GO" id="GO:0017150">
    <property type="term" value="F:tRNA dihydrouridine synthase activity"/>
    <property type="evidence" value="ECO:0007669"/>
    <property type="project" value="InterPro"/>
</dbReference>
<proteinExistence type="inferred from homology"/>
<evidence type="ECO:0000256" key="5">
    <source>
        <dbReference type="ARBA" id="ARBA00022857"/>
    </source>
</evidence>
<comment type="function">
    <text evidence="7">Catalyzes the synthesis of 5,6-dihydrouridine (D), a modified base found in the D-loop of most tRNAs, via the reduction of the C5-C6 double bond in target uridines.</text>
</comment>
<dbReference type="Pfam" id="PF01207">
    <property type="entry name" value="Dus"/>
    <property type="match status" value="1"/>
</dbReference>
<feature type="binding site" evidence="9">
    <location>
        <position position="83"/>
    </location>
    <ligand>
        <name>FMN</name>
        <dbReference type="ChEBI" id="CHEBI:58210"/>
    </ligand>
</feature>
<gene>
    <name evidence="11" type="ORF">GCWU000342_00688</name>
</gene>
<keyword evidence="4 7" id="KW-0819">tRNA processing</keyword>
<dbReference type="GO" id="GO:0050660">
    <property type="term" value="F:flavin adenine dinucleotide binding"/>
    <property type="evidence" value="ECO:0007669"/>
    <property type="project" value="InterPro"/>
</dbReference>
<protein>
    <recommendedName>
        <fullName evidence="7">tRNA-dihydrouridine synthase</fullName>
        <ecNumber evidence="7">1.3.1.-</ecNumber>
    </recommendedName>
</protein>
<dbReference type="eggNOG" id="COG0042">
    <property type="taxonomic scope" value="Bacteria"/>
</dbReference>
<dbReference type="PANTHER" id="PTHR45846">
    <property type="entry name" value="TRNA-DIHYDROURIDINE(47) SYNTHASE [NAD(P)(+)]-LIKE"/>
    <property type="match status" value="1"/>
</dbReference>
<dbReference type="HOGENOM" id="CLU_013299_6_0_9"/>
<dbReference type="Proteomes" id="UP000003494">
    <property type="component" value="Unassembled WGS sequence"/>
</dbReference>
<evidence type="ECO:0000313" key="11">
    <source>
        <dbReference type="EMBL" id="EEP29331.1"/>
    </source>
</evidence>
<keyword evidence="3 7" id="KW-0288">FMN</keyword>
<organism evidence="11 12">
    <name type="scientific">Shuttleworthella satelles DSM 14600</name>
    <dbReference type="NCBI Taxonomy" id="626523"/>
    <lineage>
        <taxon>Bacteria</taxon>
        <taxon>Bacillati</taxon>
        <taxon>Bacillota</taxon>
        <taxon>Clostridia</taxon>
        <taxon>Lachnospirales</taxon>
        <taxon>Lachnospiraceae</taxon>
        <taxon>Shuttleworthella</taxon>
    </lineage>
</organism>
<keyword evidence="5" id="KW-0521">NADP</keyword>
<dbReference type="EC" id="1.3.1.-" evidence="7"/>
<evidence type="ECO:0000256" key="3">
    <source>
        <dbReference type="ARBA" id="ARBA00022643"/>
    </source>
</evidence>
<dbReference type="EMBL" id="ACIP02000001">
    <property type="protein sequence ID" value="EEP29331.1"/>
    <property type="molecule type" value="Genomic_DNA"/>
</dbReference>
<dbReference type="AlphaFoldDB" id="C4G9N4"/>
<keyword evidence="9" id="KW-0547">Nucleotide-binding</keyword>
<evidence type="ECO:0000256" key="9">
    <source>
        <dbReference type="PIRSR" id="PIRSR006621-2"/>
    </source>
</evidence>
<dbReference type="InterPro" id="IPR018517">
    <property type="entry name" value="tRNA_hU_synthase_CS"/>
</dbReference>
<dbReference type="SUPFAM" id="SSF51395">
    <property type="entry name" value="FMN-linked oxidoreductases"/>
    <property type="match status" value="1"/>
</dbReference>
<dbReference type="PANTHER" id="PTHR45846:SF1">
    <property type="entry name" value="TRNA-DIHYDROURIDINE(47) SYNTHASE [NAD(P)(+)]-LIKE"/>
    <property type="match status" value="1"/>
</dbReference>
<evidence type="ECO:0000256" key="8">
    <source>
        <dbReference type="PIRSR" id="PIRSR006621-1"/>
    </source>
</evidence>
<dbReference type="InterPro" id="IPR013785">
    <property type="entry name" value="Aldolase_TIM"/>
</dbReference>
<evidence type="ECO:0000313" key="12">
    <source>
        <dbReference type="Proteomes" id="UP000003494"/>
    </source>
</evidence>
<dbReference type="GO" id="GO:0003723">
    <property type="term" value="F:RNA binding"/>
    <property type="evidence" value="ECO:0007669"/>
    <property type="project" value="TreeGrafter"/>
</dbReference>
<keyword evidence="12" id="KW-1185">Reference proteome</keyword>
<feature type="domain" description="DUS-like FMN-binding" evidence="10">
    <location>
        <begin position="18"/>
        <end position="328"/>
    </location>
</feature>
<dbReference type="PROSITE" id="PS01136">
    <property type="entry name" value="UPF0034"/>
    <property type="match status" value="1"/>
</dbReference>
<dbReference type="CDD" id="cd02801">
    <property type="entry name" value="DUS_like_FMN"/>
    <property type="match status" value="1"/>
</dbReference>
<sequence length="338" mass="38477">MDFQEGANRMREGIQLEMAPMEGLTGYVFRNALAKDFPGADVYYTPFLVVNQHHTFKRRERRDVDPRNQIGLSATGKPRLVPQLMASDPDLFLWGCQYLSDLGYEEVNLNAGCPSPTVTAKGKGCGMLEDTLKLNRFFDRVFEGLERQRIPVRISVKTRLGMEDAGEMEDLMRVYTMYPIARLMIHARVGRAAYSGMPDQDSFCKALEKNNLPVSYNGDILTPEDGEKILVRAEGHDLQKHFNGLMLGRGVLRDPALFRKVRGGPPADRAELENFVGELFEGYAQAMDGYGNALLRMKELWSYLAAHFSEGDRYLKKIRKSRQREDYEQAVRELFRSG</sequence>
<dbReference type="InterPro" id="IPR035587">
    <property type="entry name" value="DUS-like_FMN-bd"/>
</dbReference>
<evidence type="ECO:0000256" key="1">
    <source>
        <dbReference type="ARBA" id="ARBA00001917"/>
    </source>
</evidence>
<comment type="caution">
    <text evidence="11">The sequence shown here is derived from an EMBL/GenBank/DDBJ whole genome shotgun (WGS) entry which is preliminary data.</text>
</comment>
<feature type="active site" description="Proton donor" evidence="8">
    <location>
        <position position="113"/>
    </location>
</feature>
<accession>C4G9N4</accession>
<evidence type="ECO:0000256" key="2">
    <source>
        <dbReference type="ARBA" id="ARBA00022630"/>
    </source>
</evidence>
<feature type="binding site" evidence="9">
    <location>
        <position position="186"/>
    </location>
    <ligand>
        <name>FMN</name>
        <dbReference type="ChEBI" id="CHEBI:58210"/>
    </ligand>
</feature>
<keyword evidence="2 7" id="KW-0285">Flavoprotein</keyword>
<feature type="binding site" evidence="9">
    <location>
        <position position="157"/>
    </location>
    <ligand>
        <name>FMN</name>
        <dbReference type="ChEBI" id="CHEBI:58210"/>
    </ligand>
</feature>
<evidence type="ECO:0000256" key="6">
    <source>
        <dbReference type="ARBA" id="ARBA00023002"/>
    </source>
</evidence>
<comment type="cofactor">
    <cofactor evidence="1 7 9">
        <name>FMN</name>
        <dbReference type="ChEBI" id="CHEBI:58210"/>
    </cofactor>
</comment>
<keyword evidence="6 7" id="KW-0560">Oxidoreductase</keyword>
<dbReference type="STRING" id="626523.GCWU000342_00688"/>
<comment type="similarity">
    <text evidence="7">Belongs to the dus family.</text>
</comment>
<feature type="binding site" evidence="9">
    <location>
        <begin position="248"/>
        <end position="249"/>
    </location>
    <ligand>
        <name>FMN</name>
        <dbReference type="ChEBI" id="CHEBI:58210"/>
    </ligand>
</feature>
<dbReference type="InterPro" id="IPR001269">
    <property type="entry name" value="DUS_fam"/>
</dbReference>
<evidence type="ECO:0000259" key="10">
    <source>
        <dbReference type="Pfam" id="PF01207"/>
    </source>
</evidence>